<comment type="subcellular location">
    <subcellularLocation>
        <location evidence="1 6">Cell membrane</location>
        <topology evidence="1 6">Multi-pass membrane protein</topology>
    </subcellularLocation>
</comment>
<evidence type="ECO:0000313" key="11">
    <source>
        <dbReference type="EMBL" id="PMC60383.1"/>
    </source>
</evidence>
<comment type="caution">
    <text evidence="9">The sequence shown here is derived from an EMBL/GenBank/DDBJ whole genome shotgun (WGS) entry which is preliminary data.</text>
</comment>
<evidence type="ECO:0000256" key="2">
    <source>
        <dbReference type="ARBA" id="ARBA00022475"/>
    </source>
</evidence>
<dbReference type="GO" id="GO:0005886">
    <property type="term" value="C:plasma membrane"/>
    <property type="evidence" value="ECO:0007669"/>
    <property type="project" value="UniProtKB-SubCell"/>
</dbReference>
<evidence type="ECO:0000313" key="10">
    <source>
        <dbReference type="EMBL" id="OXZ31962.1"/>
    </source>
</evidence>
<dbReference type="PANTHER" id="PTHR12677:SF49">
    <property type="entry name" value="TVP38_TMEM64 FAMILY MEMBRANE PROTEIN"/>
    <property type="match status" value="1"/>
</dbReference>
<accession>A0A233V5K9</accession>
<evidence type="ECO:0000313" key="9">
    <source>
        <dbReference type="EMBL" id="OXZ27667.1"/>
    </source>
</evidence>
<dbReference type="EMBL" id="NDYE01000013">
    <property type="protein sequence ID" value="OXZ31962.1"/>
    <property type="molecule type" value="Genomic_DNA"/>
</dbReference>
<dbReference type="EMBL" id="PNHD01000003">
    <property type="protein sequence ID" value="PMC60383.1"/>
    <property type="molecule type" value="Genomic_DNA"/>
</dbReference>
<dbReference type="Proteomes" id="UP000215413">
    <property type="component" value="Unassembled WGS sequence"/>
</dbReference>
<evidence type="ECO:0000256" key="1">
    <source>
        <dbReference type="ARBA" id="ARBA00004651"/>
    </source>
</evidence>
<evidence type="ECO:0000256" key="4">
    <source>
        <dbReference type="ARBA" id="ARBA00022989"/>
    </source>
</evidence>
<dbReference type="InterPro" id="IPR015414">
    <property type="entry name" value="TMEM64"/>
</dbReference>
<dbReference type="EMBL" id="JAHAIK010000001">
    <property type="protein sequence ID" value="MBS5964069.1"/>
    <property type="molecule type" value="Genomic_DNA"/>
</dbReference>
<dbReference type="EMBL" id="NDYC01000019">
    <property type="protein sequence ID" value="OXZ27667.1"/>
    <property type="molecule type" value="Genomic_DNA"/>
</dbReference>
<evidence type="ECO:0000256" key="6">
    <source>
        <dbReference type="RuleBase" id="RU366058"/>
    </source>
</evidence>
<reference evidence="8" key="4">
    <citation type="submission" date="2021-02" db="EMBL/GenBank/DDBJ databases">
        <title>Infant gut strain persistence is associated with maternal origin, phylogeny, and functional potential including surface adhesion and iron acquisition.</title>
        <authorList>
            <person name="Lou Y.C."/>
        </authorList>
    </citation>
    <scope>NUCLEOTIDE SEQUENCE</scope>
    <source>
        <strain evidence="8">L3_058_000G1_dasL3_058_000G1_concoct_72</strain>
    </source>
</reference>
<evidence type="ECO:0000313" key="8">
    <source>
        <dbReference type="EMBL" id="MBS5964069.1"/>
    </source>
</evidence>
<feature type="transmembrane region" description="Helical" evidence="6">
    <location>
        <begin position="180"/>
        <end position="200"/>
    </location>
</feature>
<dbReference type="Proteomes" id="UP000235723">
    <property type="component" value="Unassembled WGS sequence"/>
</dbReference>
<evidence type="ECO:0000259" key="7">
    <source>
        <dbReference type="Pfam" id="PF09335"/>
    </source>
</evidence>
<dbReference type="PANTHER" id="PTHR12677">
    <property type="entry name" value="GOLGI APPARATUS MEMBRANE PROTEIN TVP38-RELATED"/>
    <property type="match status" value="1"/>
</dbReference>
<sequence length="207" mass="23677">MQNLFNKILEADNKKFQIIIHVLNAIGILLSICVMIYAWKTGILKDIDKFQEFMNQFGKLAVLIFILFQIMQVIIPIIPGGITCLGGVILFGSWMGFVYNYVSICIGSIIVFFIGRKYGTPLIIAIFGERAYNKYIKILTKKNRFDNVFAALIFFPIAPDDMLCYIAGTTKMKFQKYFWIIILGKPMSIALYSLGLEVLFKKLVLRI</sequence>
<evidence type="ECO:0000313" key="14">
    <source>
        <dbReference type="Proteomes" id="UP000235723"/>
    </source>
</evidence>
<dbReference type="Proteomes" id="UP000215546">
    <property type="component" value="Unassembled WGS sequence"/>
</dbReference>
<name>A0A233V5K9_FINMA</name>
<dbReference type="RefSeq" id="WP_094205775.1">
    <property type="nucleotide sequence ID" value="NZ_CAUPKI010000001.1"/>
</dbReference>
<feature type="domain" description="VTT" evidence="7">
    <location>
        <begin position="78"/>
        <end position="194"/>
    </location>
</feature>
<dbReference type="InterPro" id="IPR032816">
    <property type="entry name" value="VTT_dom"/>
</dbReference>
<reference evidence="9" key="1">
    <citation type="journal article" date="2017" name="J. Clin. Microbiol.">
        <title>Finegoldia magna Isolated from Orthopedic Joint Implant-Associated Infections.</title>
        <authorList>
            <person name="Soderquist B."/>
            <person name="Bjorklund S."/>
            <person name="Hellmark B."/>
            <person name="Jensen A."/>
            <person name="Bruggemann H."/>
        </authorList>
    </citation>
    <scope>NUCLEOTIDE SEQUENCE</scope>
    <source>
        <strain evidence="10">12T273</strain>
        <strain evidence="9">CCUG 54800</strain>
    </source>
</reference>
<proteinExistence type="inferred from homology"/>
<feature type="transmembrane region" description="Helical" evidence="6">
    <location>
        <begin position="60"/>
        <end position="91"/>
    </location>
</feature>
<keyword evidence="3 6" id="KW-0812">Transmembrane</keyword>
<dbReference type="Proteomes" id="UP000730862">
    <property type="component" value="Unassembled WGS sequence"/>
</dbReference>
<evidence type="ECO:0000313" key="13">
    <source>
        <dbReference type="Proteomes" id="UP000215546"/>
    </source>
</evidence>
<feature type="transmembrane region" description="Helical" evidence="6">
    <location>
        <begin position="97"/>
        <end position="115"/>
    </location>
</feature>
<feature type="transmembrane region" description="Helical" evidence="6">
    <location>
        <begin position="18"/>
        <end position="39"/>
    </location>
</feature>
<evidence type="ECO:0000256" key="3">
    <source>
        <dbReference type="ARBA" id="ARBA00022692"/>
    </source>
</evidence>
<keyword evidence="2 6" id="KW-1003">Cell membrane</keyword>
<keyword evidence="4 6" id="KW-1133">Transmembrane helix</keyword>
<reference evidence="11 14" key="3">
    <citation type="submission" date="2017-09" db="EMBL/GenBank/DDBJ databases">
        <title>Bacterial strain isolated from the female urinary microbiota.</title>
        <authorList>
            <person name="Thomas-White K."/>
            <person name="Kumar N."/>
            <person name="Forster S."/>
            <person name="Putonti C."/>
            <person name="Lawley T."/>
            <person name="Wolfe A.J."/>
        </authorList>
    </citation>
    <scope>NUCLEOTIDE SEQUENCE [LARGE SCALE GENOMIC DNA]</scope>
    <source>
        <strain evidence="11 14">UMB0115</strain>
    </source>
</reference>
<organism evidence="9 12">
    <name type="scientific">Finegoldia magna</name>
    <name type="common">Peptostreptococcus magnus</name>
    <dbReference type="NCBI Taxonomy" id="1260"/>
    <lineage>
        <taxon>Bacteria</taxon>
        <taxon>Bacillati</taxon>
        <taxon>Bacillota</taxon>
        <taxon>Tissierellia</taxon>
        <taxon>Tissierellales</taxon>
        <taxon>Peptoniphilaceae</taxon>
        <taxon>Finegoldia</taxon>
    </lineage>
</organism>
<dbReference type="Pfam" id="PF09335">
    <property type="entry name" value="VTT_dom"/>
    <property type="match status" value="1"/>
</dbReference>
<evidence type="ECO:0000313" key="12">
    <source>
        <dbReference type="Proteomes" id="UP000215413"/>
    </source>
</evidence>
<feature type="transmembrane region" description="Helical" evidence="6">
    <location>
        <begin position="148"/>
        <end position="168"/>
    </location>
</feature>
<dbReference type="AlphaFoldDB" id="A0A233V5K9"/>
<keyword evidence="5 6" id="KW-0472">Membrane</keyword>
<evidence type="ECO:0000256" key="5">
    <source>
        <dbReference type="ARBA" id="ARBA00023136"/>
    </source>
</evidence>
<reference evidence="12 13" key="2">
    <citation type="submission" date="2017-04" db="EMBL/GenBank/DDBJ databases">
        <title>Finegoldia magna isolated from orthopedic joint implant-associated infections.</title>
        <authorList>
            <person name="Bjorklund S."/>
            <person name="Bruggemann H."/>
            <person name="Jensen A."/>
            <person name="Hellmark B."/>
            <person name="Soderquist B."/>
        </authorList>
    </citation>
    <scope>NUCLEOTIDE SEQUENCE [LARGE SCALE GENOMIC DNA]</scope>
    <source>
        <strain evidence="13">12T273</strain>
        <strain evidence="12">CCUG 54800</strain>
    </source>
</reference>
<gene>
    <name evidence="9" type="ORF">B9N49_04890</name>
    <name evidence="10" type="ORF">B9N55_06220</name>
    <name evidence="11" type="ORF">CJ208_02975</name>
    <name evidence="8" type="ORF">KIA07_00170</name>
</gene>
<protein>
    <recommendedName>
        <fullName evidence="6">TVP38/TMEM64 family membrane protein</fullName>
    </recommendedName>
</protein>
<comment type="similarity">
    <text evidence="6">Belongs to the TVP38/TMEM64 family.</text>
</comment>